<reference evidence="2 3" key="1">
    <citation type="journal article" date="2014" name="Int. J. Syst. Evol. Microbiol.">
        <title>Complete genome sequence of Corynebacterium casei LMG S-19264T (=DSM 44701T), isolated from a smear-ripened cheese.</title>
        <authorList>
            <consortium name="US DOE Joint Genome Institute (JGI-PGF)"/>
            <person name="Walter F."/>
            <person name="Albersmeier A."/>
            <person name="Kalinowski J."/>
            <person name="Ruckert C."/>
        </authorList>
    </citation>
    <scope>NUCLEOTIDE SEQUENCE [LARGE SCALE GENOMIC DNA]</scope>
    <source>
        <strain evidence="2 3">CECT 8670</strain>
    </source>
</reference>
<comment type="caution">
    <text evidence="2">The sequence shown here is derived from an EMBL/GenBank/DDBJ whole genome shotgun (WGS) entry which is preliminary data.</text>
</comment>
<dbReference type="GO" id="GO:0003700">
    <property type="term" value="F:DNA-binding transcription factor activity"/>
    <property type="evidence" value="ECO:0007669"/>
    <property type="project" value="InterPro"/>
</dbReference>
<dbReference type="AlphaFoldDB" id="A0AAJ1QX07"/>
<dbReference type="EMBL" id="JAUFQH010000007">
    <property type="protein sequence ID" value="MDN3619642.1"/>
    <property type="molecule type" value="Genomic_DNA"/>
</dbReference>
<proteinExistence type="predicted"/>
<evidence type="ECO:0000313" key="2">
    <source>
        <dbReference type="EMBL" id="MDN3619642.1"/>
    </source>
</evidence>
<organism evidence="2 3">
    <name type="scientific">Polaribacter sejongensis</name>
    <dbReference type="NCBI Taxonomy" id="985043"/>
    <lineage>
        <taxon>Bacteria</taxon>
        <taxon>Pseudomonadati</taxon>
        <taxon>Bacteroidota</taxon>
        <taxon>Flavobacteriia</taxon>
        <taxon>Flavobacteriales</taxon>
        <taxon>Flavobacteriaceae</taxon>
    </lineage>
</organism>
<dbReference type="InterPro" id="IPR018060">
    <property type="entry name" value="HTH_AraC"/>
</dbReference>
<gene>
    <name evidence="2" type="ORF">QWY81_09270</name>
</gene>
<accession>A0AAJ1QX07</accession>
<dbReference type="InterPro" id="IPR046532">
    <property type="entry name" value="DUF6597"/>
</dbReference>
<evidence type="ECO:0000313" key="3">
    <source>
        <dbReference type="Proteomes" id="UP001228636"/>
    </source>
</evidence>
<name>A0AAJ1QX07_9FLAO</name>
<protein>
    <submittedName>
        <fullName evidence="2">Helix-turn-helix domain-containing protein</fullName>
    </submittedName>
</protein>
<sequence>MNLKYYNTGIASHLVDEFYSIEYSKKITPFKTTIIPMAYSSIAYIYSGNQHIIQNSNKKRLEGLTIFGQFIKSYYILVKNTGTCCGISFKPTTLFKLTNLDLSKLANKHISLDSIEQDLSKKLNSIFLNYEDNYEKLFKEISLFLNSLPILENKDTLIIDKIILEINEKEGLVCMNEILKTVPFCQKTLETKFKKMVGITPGKYIQIKRFLNLMRKYEKDQIDLKDLIYMYDYYDESHFAKDFKLFTSNSFKNYFKEDYLIVKQALKK</sequence>
<dbReference type="GO" id="GO:0043565">
    <property type="term" value="F:sequence-specific DNA binding"/>
    <property type="evidence" value="ECO:0007669"/>
    <property type="project" value="InterPro"/>
</dbReference>
<dbReference type="RefSeq" id="WP_261973762.1">
    <property type="nucleotide sequence ID" value="NZ_CP103460.1"/>
</dbReference>
<dbReference type="Proteomes" id="UP001228636">
    <property type="component" value="Unassembled WGS sequence"/>
</dbReference>
<feature type="domain" description="HTH araC/xylS-type" evidence="1">
    <location>
        <begin position="156"/>
        <end position="257"/>
    </location>
</feature>
<dbReference type="Pfam" id="PF20240">
    <property type="entry name" value="DUF6597"/>
    <property type="match status" value="1"/>
</dbReference>
<evidence type="ECO:0000259" key="1">
    <source>
        <dbReference type="PROSITE" id="PS01124"/>
    </source>
</evidence>
<dbReference type="Gene3D" id="1.10.10.60">
    <property type="entry name" value="Homeodomain-like"/>
    <property type="match status" value="1"/>
</dbReference>
<dbReference type="PROSITE" id="PS01124">
    <property type="entry name" value="HTH_ARAC_FAMILY_2"/>
    <property type="match status" value="1"/>
</dbReference>